<keyword evidence="2" id="KW-1185">Reference proteome</keyword>
<organism evidence="1 2">
    <name type="scientific">Acer saccharum</name>
    <name type="common">Sugar maple</name>
    <dbReference type="NCBI Taxonomy" id="4024"/>
    <lineage>
        <taxon>Eukaryota</taxon>
        <taxon>Viridiplantae</taxon>
        <taxon>Streptophyta</taxon>
        <taxon>Embryophyta</taxon>
        <taxon>Tracheophyta</taxon>
        <taxon>Spermatophyta</taxon>
        <taxon>Magnoliopsida</taxon>
        <taxon>eudicotyledons</taxon>
        <taxon>Gunneridae</taxon>
        <taxon>Pentapetalae</taxon>
        <taxon>rosids</taxon>
        <taxon>malvids</taxon>
        <taxon>Sapindales</taxon>
        <taxon>Sapindaceae</taxon>
        <taxon>Hippocastanoideae</taxon>
        <taxon>Acereae</taxon>
        <taxon>Acer</taxon>
    </lineage>
</organism>
<protein>
    <submittedName>
        <fullName evidence="1">Uncharacterized protein</fullName>
    </submittedName>
</protein>
<dbReference type="EMBL" id="JAUESC010000381">
    <property type="protein sequence ID" value="KAK0590157.1"/>
    <property type="molecule type" value="Genomic_DNA"/>
</dbReference>
<evidence type="ECO:0000313" key="1">
    <source>
        <dbReference type="EMBL" id="KAK0590157.1"/>
    </source>
</evidence>
<name>A0AA39VRN8_ACESA</name>
<reference evidence="1" key="1">
    <citation type="journal article" date="2022" name="Plant J.">
        <title>Strategies of tolerance reflected in two North American maple genomes.</title>
        <authorList>
            <person name="McEvoy S.L."/>
            <person name="Sezen U.U."/>
            <person name="Trouern-Trend A."/>
            <person name="McMahon S.M."/>
            <person name="Schaberg P.G."/>
            <person name="Yang J."/>
            <person name="Wegrzyn J.L."/>
            <person name="Swenson N.G."/>
        </authorList>
    </citation>
    <scope>NUCLEOTIDE SEQUENCE</scope>
    <source>
        <strain evidence="1">NS2018</strain>
    </source>
</reference>
<sequence>MPDTGHIIASRYNVVLLHISQQQCLTFLPLRSVPLPCTSRKVIAIGFVNESHFVEVFMYPAKADQMNPSFLLELLDSSPDFWKTSDCLCKQ</sequence>
<dbReference type="Proteomes" id="UP001168877">
    <property type="component" value="Unassembled WGS sequence"/>
</dbReference>
<proteinExistence type="predicted"/>
<reference evidence="1" key="2">
    <citation type="submission" date="2023-06" db="EMBL/GenBank/DDBJ databases">
        <authorList>
            <person name="Swenson N.G."/>
            <person name="Wegrzyn J.L."/>
            <person name="Mcevoy S.L."/>
        </authorList>
    </citation>
    <scope>NUCLEOTIDE SEQUENCE</scope>
    <source>
        <strain evidence="1">NS2018</strain>
        <tissue evidence="1">Leaf</tissue>
    </source>
</reference>
<accession>A0AA39VRN8</accession>
<gene>
    <name evidence="1" type="ORF">LWI29_023338</name>
</gene>
<dbReference type="AlphaFoldDB" id="A0AA39VRN8"/>
<comment type="caution">
    <text evidence="1">The sequence shown here is derived from an EMBL/GenBank/DDBJ whole genome shotgun (WGS) entry which is preliminary data.</text>
</comment>
<evidence type="ECO:0000313" key="2">
    <source>
        <dbReference type="Proteomes" id="UP001168877"/>
    </source>
</evidence>